<name>A0A5N5KWH2_9ROSI</name>
<feature type="region of interest" description="Disordered" evidence="1">
    <location>
        <begin position="204"/>
        <end position="246"/>
    </location>
</feature>
<feature type="region of interest" description="Disordered" evidence="1">
    <location>
        <begin position="371"/>
        <end position="499"/>
    </location>
</feature>
<evidence type="ECO:0000256" key="1">
    <source>
        <dbReference type="SAM" id="MobiDB-lite"/>
    </source>
</evidence>
<feature type="compositionally biased region" description="Low complexity" evidence="1">
    <location>
        <begin position="31"/>
        <end position="45"/>
    </location>
</feature>
<dbReference type="PANTHER" id="PTHR38371:SF1">
    <property type="entry name" value="RHO GTPASE-ACTIVATING PROTEIN"/>
    <property type="match status" value="1"/>
</dbReference>
<keyword evidence="3" id="KW-1185">Reference proteome</keyword>
<proteinExistence type="predicted"/>
<comment type="caution">
    <text evidence="2">The sequence shown here is derived from an EMBL/GenBank/DDBJ whole genome shotgun (WGS) entry which is preliminary data.</text>
</comment>
<accession>A0A5N5KWH2</accession>
<evidence type="ECO:0000313" key="3">
    <source>
        <dbReference type="Proteomes" id="UP000326939"/>
    </source>
</evidence>
<dbReference type="EMBL" id="VDCV01000011">
    <property type="protein sequence ID" value="KAB5534823.1"/>
    <property type="molecule type" value="Genomic_DNA"/>
</dbReference>
<feature type="region of interest" description="Disordered" evidence="1">
    <location>
        <begin position="1"/>
        <end position="96"/>
    </location>
</feature>
<gene>
    <name evidence="2" type="ORF">DKX38_017909</name>
</gene>
<dbReference type="Proteomes" id="UP000326939">
    <property type="component" value="Chromosome 11"/>
</dbReference>
<protein>
    <submittedName>
        <fullName evidence="2">Uncharacterized protein</fullName>
    </submittedName>
</protein>
<feature type="compositionally biased region" description="Acidic residues" evidence="1">
    <location>
        <begin position="56"/>
        <end position="73"/>
    </location>
</feature>
<organism evidence="2 3">
    <name type="scientific">Salix brachista</name>
    <dbReference type="NCBI Taxonomy" id="2182728"/>
    <lineage>
        <taxon>Eukaryota</taxon>
        <taxon>Viridiplantae</taxon>
        <taxon>Streptophyta</taxon>
        <taxon>Embryophyta</taxon>
        <taxon>Tracheophyta</taxon>
        <taxon>Spermatophyta</taxon>
        <taxon>Magnoliopsida</taxon>
        <taxon>eudicotyledons</taxon>
        <taxon>Gunneridae</taxon>
        <taxon>Pentapetalae</taxon>
        <taxon>rosids</taxon>
        <taxon>fabids</taxon>
        <taxon>Malpighiales</taxon>
        <taxon>Salicaceae</taxon>
        <taxon>Saliceae</taxon>
        <taxon>Salix</taxon>
    </lineage>
</organism>
<evidence type="ECO:0000313" key="2">
    <source>
        <dbReference type="EMBL" id="KAB5534823.1"/>
    </source>
</evidence>
<feature type="compositionally biased region" description="Polar residues" evidence="1">
    <location>
        <begin position="371"/>
        <end position="382"/>
    </location>
</feature>
<sequence>MADIEPPSFSLGLDLDIESEPQIPTHHSQISTLNPAPNSSSNTPSDDQNEGPQVMDSEEEEEELGPEVMDSDPEPGPVPTRILKRLRRGPATQKSKVRKVEFEGFCCDHGDDDIEEFSSQEDFGVRDASVSTLFNSVCSSSKVPLKGCGVLTSQSPRLLKRNKKEQASIAPASSSLETGYSGLMFPKLTISPLRRFQLIDSDSDSEEASISEDASGKTQKTDSSSKKQQPTASERKNKTKMGKHQNDDLWKDFCPIKSSPVQTPVLDEMCNEYFQSLQGNTNTAHKLQSNLRASDSTCFHQNPNGMVDFQQCWNLADPLPPAHHYFFNEDPRIKRLVRSRLLNFSPLGIVNSRENQLPTESVIDYMSQFNGEASRKQGTQRTNSEKGSARGRKKSKKSNAEEVSLASEGWVDPKSSNAIPKDAGKRRVHASGQGGGHWYTSPEGRKVYVSKSGQELSGQDAYRLYKKDSGGLRRSKKKTYTKGKGSQSQKKTNGKRKKG</sequence>
<reference evidence="3" key="1">
    <citation type="journal article" date="2019" name="Gigascience">
        <title>De novo genome assembly of the endangered Acer yangbiense, a plant species with extremely small populations endemic to Yunnan Province, China.</title>
        <authorList>
            <person name="Yang J."/>
            <person name="Wariss H.M."/>
            <person name="Tao L."/>
            <person name="Zhang R."/>
            <person name="Yun Q."/>
            <person name="Hollingsworth P."/>
            <person name="Dao Z."/>
            <person name="Luo G."/>
            <person name="Guo H."/>
            <person name="Ma Y."/>
            <person name="Sun W."/>
        </authorList>
    </citation>
    <scope>NUCLEOTIDE SEQUENCE [LARGE SCALE GENOMIC DNA]</scope>
    <source>
        <strain evidence="3">cv. br00</strain>
    </source>
</reference>
<dbReference type="PANTHER" id="PTHR38371">
    <property type="entry name" value="RHO GTPASE-ACTIVATING PROTEIN"/>
    <property type="match status" value="1"/>
</dbReference>
<dbReference type="AlphaFoldDB" id="A0A5N5KWH2"/>